<comment type="caution">
    <text evidence="2">The sequence shown here is derived from an EMBL/GenBank/DDBJ whole genome shotgun (WGS) entry which is preliminary data.</text>
</comment>
<organism evidence="2 3">
    <name type="scientific">Cellulomonas alba</name>
    <dbReference type="NCBI Taxonomy" id="3053467"/>
    <lineage>
        <taxon>Bacteria</taxon>
        <taxon>Bacillati</taxon>
        <taxon>Actinomycetota</taxon>
        <taxon>Actinomycetes</taxon>
        <taxon>Micrococcales</taxon>
        <taxon>Cellulomonadaceae</taxon>
        <taxon>Cellulomonas</taxon>
    </lineage>
</organism>
<protein>
    <submittedName>
        <fullName evidence="2">TfoX/Sxy family protein</fullName>
    </submittedName>
</protein>
<evidence type="ECO:0000313" key="3">
    <source>
        <dbReference type="Proteomes" id="UP001529338"/>
    </source>
</evidence>
<name>A0ABT7SID3_9CELL</name>
<dbReference type="Gene3D" id="3.30.1460.30">
    <property type="entry name" value="YgaC/TfoX-N like chaperone"/>
    <property type="match status" value="1"/>
</dbReference>
<evidence type="ECO:0000259" key="1">
    <source>
        <dbReference type="Pfam" id="PF04993"/>
    </source>
</evidence>
<reference evidence="2 3" key="1">
    <citation type="submission" date="2023-06" db="EMBL/GenBank/DDBJ databases">
        <title>Cellulomonas sp. MW4 Whole genome sequence.</title>
        <authorList>
            <person name="Park S."/>
        </authorList>
    </citation>
    <scope>NUCLEOTIDE SEQUENCE [LARGE SCALE GENOMIC DNA]</scope>
    <source>
        <strain evidence="2 3">MW4</strain>
    </source>
</reference>
<gene>
    <name evidence="2" type="ORF">QRT04_13470</name>
</gene>
<evidence type="ECO:0000313" key="2">
    <source>
        <dbReference type="EMBL" id="MDM7855942.1"/>
    </source>
</evidence>
<dbReference type="SUPFAM" id="SSF159894">
    <property type="entry name" value="YgaC/TfoX-N like"/>
    <property type="match status" value="1"/>
</dbReference>
<accession>A0ABT7SID3</accession>
<sequence length="119" mass="12889">MAYDEVLLGRLRDELADVLDVSEKRMFSGVSMLVAGRLAVAVTSQGLLVRVGPDGATEAYARGAEPFVMRGRPMTGWVLVTDEGLDDDALHAWVTQARAVVAELPPEPERRQRRAPASG</sequence>
<dbReference type="Proteomes" id="UP001529338">
    <property type="component" value="Unassembled WGS sequence"/>
</dbReference>
<proteinExistence type="predicted"/>
<keyword evidence="3" id="KW-1185">Reference proteome</keyword>
<dbReference type="Pfam" id="PF04993">
    <property type="entry name" value="TfoX_N"/>
    <property type="match status" value="1"/>
</dbReference>
<dbReference type="EMBL" id="JAUCGQ010000002">
    <property type="protein sequence ID" value="MDM7855942.1"/>
    <property type="molecule type" value="Genomic_DNA"/>
</dbReference>
<dbReference type="InterPro" id="IPR007076">
    <property type="entry name" value="TfoX_N"/>
</dbReference>
<dbReference type="RefSeq" id="WP_289456007.1">
    <property type="nucleotide sequence ID" value="NZ_JAUCGQ010000002.1"/>
</dbReference>
<feature type="domain" description="TfoX N-terminal" evidence="1">
    <location>
        <begin position="14"/>
        <end position="97"/>
    </location>
</feature>